<dbReference type="EMBL" id="JARJCW010000012">
    <property type="protein sequence ID" value="KAJ7218419.1"/>
    <property type="molecule type" value="Genomic_DNA"/>
</dbReference>
<sequence>MAIALTFTSKKILESALVGPEGAVHYTTQTTHGLLALERKATTITAASGVVGVINWHDKVFVLNGVQRAWGDLKSKPGGLFSSEREWNWGNRPYTLKYHGHSHKELRATPNFNGAGTVRFTPYQAHLLHTNEPAVIHLPSEMQDETELMFLLMVILQTETRRQEEEENREAVQAVVDVVTTVT</sequence>
<reference evidence="1" key="1">
    <citation type="submission" date="2023-03" db="EMBL/GenBank/DDBJ databases">
        <title>Massive genome expansion in bonnet fungi (Mycena s.s.) driven by repeated elements and novel gene families across ecological guilds.</title>
        <authorList>
            <consortium name="Lawrence Berkeley National Laboratory"/>
            <person name="Harder C.B."/>
            <person name="Miyauchi S."/>
            <person name="Viragh M."/>
            <person name="Kuo A."/>
            <person name="Thoen E."/>
            <person name="Andreopoulos B."/>
            <person name="Lu D."/>
            <person name="Skrede I."/>
            <person name="Drula E."/>
            <person name="Henrissat B."/>
            <person name="Morin E."/>
            <person name="Kohler A."/>
            <person name="Barry K."/>
            <person name="LaButti K."/>
            <person name="Morin E."/>
            <person name="Salamov A."/>
            <person name="Lipzen A."/>
            <person name="Mereny Z."/>
            <person name="Hegedus B."/>
            <person name="Baldrian P."/>
            <person name="Stursova M."/>
            <person name="Weitz H."/>
            <person name="Taylor A."/>
            <person name="Grigoriev I.V."/>
            <person name="Nagy L.G."/>
            <person name="Martin F."/>
            <person name="Kauserud H."/>
        </authorList>
    </citation>
    <scope>NUCLEOTIDE SEQUENCE</scope>
    <source>
        <strain evidence="1">9144</strain>
    </source>
</reference>
<evidence type="ECO:0000313" key="2">
    <source>
        <dbReference type="Proteomes" id="UP001219525"/>
    </source>
</evidence>
<accession>A0AAD6YFD6</accession>
<dbReference type="Proteomes" id="UP001219525">
    <property type="component" value="Unassembled WGS sequence"/>
</dbReference>
<evidence type="ECO:0000313" key="1">
    <source>
        <dbReference type="EMBL" id="KAJ7218419.1"/>
    </source>
</evidence>
<gene>
    <name evidence="1" type="ORF">GGX14DRAFT_560758</name>
</gene>
<comment type="caution">
    <text evidence="1">The sequence shown here is derived from an EMBL/GenBank/DDBJ whole genome shotgun (WGS) entry which is preliminary data.</text>
</comment>
<name>A0AAD6YFD6_9AGAR</name>
<proteinExistence type="predicted"/>
<organism evidence="1 2">
    <name type="scientific">Mycena pura</name>
    <dbReference type="NCBI Taxonomy" id="153505"/>
    <lineage>
        <taxon>Eukaryota</taxon>
        <taxon>Fungi</taxon>
        <taxon>Dikarya</taxon>
        <taxon>Basidiomycota</taxon>
        <taxon>Agaricomycotina</taxon>
        <taxon>Agaricomycetes</taxon>
        <taxon>Agaricomycetidae</taxon>
        <taxon>Agaricales</taxon>
        <taxon>Marasmiineae</taxon>
        <taxon>Mycenaceae</taxon>
        <taxon>Mycena</taxon>
    </lineage>
</organism>
<protein>
    <submittedName>
        <fullName evidence="1">Uncharacterized protein</fullName>
    </submittedName>
</protein>
<keyword evidence="2" id="KW-1185">Reference proteome</keyword>
<dbReference type="AlphaFoldDB" id="A0AAD6YFD6"/>